<dbReference type="EMBL" id="BQXS01001161">
    <property type="protein sequence ID" value="GKT30183.1"/>
    <property type="molecule type" value="Genomic_DNA"/>
</dbReference>
<evidence type="ECO:0000313" key="2">
    <source>
        <dbReference type="Proteomes" id="UP001057375"/>
    </source>
</evidence>
<sequence>SSLPVQARIIKQNAVGSNPDDLLGTGSALAFSVNTAYVLTEGSDGVGPENFEALNKLSFDDTSGHLISHLKLYATDKPIGPAEEGLYNLSNAVAGALRNHSIDYTIGSESGTIDFRVEDGDDWYTVLTRIANAASSTSDKIDAEVVDDKLVSPVYTGDDYYLI</sequence>
<gene>
    <name evidence="1" type="ORF">ADUPG1_001418</name>
</gene>
<keyword evidence="2" id="KW-1185">Reference proteome</keyword>
<dbReference type="Proteomes" id="UP001057375">
    <property type="component" value="Unassembled WGS sequence"/>
</dbReference>
<evidence type="ECO:0000313" key="1">
    <source>
        <dbReference type="EMBL" id="GKT30183.1"/>
    </source>
</evidence>
<reference evidence="1" key="1">
    <citation type="submission" date="2022-03" db="EMBL/GenBank/DDBJ databases">
        <title>Draft genome sequence of Aduncisulcus paluster, a free-living microaerophilic Fornicata.</title>
        <authorList>
            <person name="Yuyama I."/>
            <person name="Kume K."/>
            <person name="Tamura T."/>
            <person name="Inagaki Y."/>
            <person name="Hashimoto T."/>
        </authorList>
    </citation>
    <scope>NUCLEOTIDE SEQUENCE</scope>
    <source>
        <strain evidence="1">NY0171</strain>
    </source>
</reference>
<protein>
    <submittedName>
        <fullName evidence="1">Uncharacterized protein</fullName>
    </submittedName>
</protein>
<accession>A0ABQ5KCB0</accession>
<organism evidence="1 2">
    <name type="scientific">Aduncisulcus paluster</name>
    <dbReference type="NCBI Taxonomy" id="2918883"/>
    <lineage>
        <taxon>Eukaryota</taxon>
        <taxon>Metamonada</taxon>
        <taxon>Carpediemonas-like organisms</taxon>
        <taxon>Aduncisulcus</taxon>
    </lineage>
</organism>
<name>A0ABQ5KCB0_9EUKA</name>
<feature type="non-terminal residue" evidence="1">
    <location>
        <position position="1"/>
    </location>
</feature>
<comment type="caution">
    <text evidence="1">The sequence shown here is derived from an EMBL/GenBank/DDBJ whole genome shotgun (WGS) entry which is preliminary data.</text>
</comment>
<proteinExistence type="predicted"/>
<feature type="non-terminal residue" evidence="1">
    <location>
        <position position="163"/>
    </location>
</feature>